<dbReference type="EMBL" id="AFVQ02000038">
    <property type="protein sequence ID" value="KLI03432.1"/>
    <property type="molecule type" value="Genomic_DNA"/>
</dbReference>
<reference evidence="10 11" key="1">
    <citation type="journal article" date="2011" name="J. Bacteriol.">
        <title>Draft genome sequence of Sporolactobacillus inulinus strain CASD, an efficient D-lactic acid-producing bacterium with high-concentration lactate tolerance capability.</title>
        <authorList>
            <person name="Yu B."/>
            <person name="Su F."/>
            <person name="Wang L."/>
            <person name="Xu K."/>
            <person name="Zhao B."/>
            <person name="Xu P."/>
        </authorList>
    </citation>
    <scope>NUCLEOTIDE SEQUENCE [LARGE SCALE GENOMIC DNA]</scope>
    <source>
        <strain evidence="10 11">CASD</strain>
    </source>
</reference>
<comment type="subcellular location">
    <subcellularLocation>
        <location evidence="1 7">Bacterial flagellum</location>
    </subcellularLocation>
    <subcellularLocation>
        <location evidence="2 7">Secreted</location>
    </subcellularLocation>
</comment>
<dbReference type="InterPro" id="IPR002371">
    <property type="entry name" value="FlgK"/>
</dbReference>
<keyword evidence="10" id="KW-0969">Cilium</keyword>
<evidence type="ECO:0000313" key="11">
    <source>
        <dbReference type="Proteomes" id="UP000035553"/>
    </source>
</evidence>
<evidence type="ECO:0000313" key="10">
    <source>
        <dbReference type="EMBL" id="KLI03432.1"/>
    </source>
</evidence>
<comment type="similarity">
    <text evidence="3 7">Belongs to the flagella basal body rod proteins family.</text>
</comment>
<name>A0A0U1QRR6_9BACL</name>
<dbReference type="InterPro" id="IPR010930">
    <property type="entry name" value="Flg_bb/hook_C_dom"/>
</dbReference>
<evidence type="ECO:0000256" key="5">
    <source>
        <dbReference type="ARBA" id="ARBA00022525"/>
    </source>
</evidence>
<accession>A0A0U1QRR6</accession>
<dbReference type="GO" id="GO:0005576">
    <property type="term" value="C:extracellular region"/>
    <property type="evidence" value="ECO:0007669"/>
    <property type="project" value="UniProtKB-SubCell"/>
</dbReference>
<gene>
    <name evidence="7" type="primary">flgK</name>
    <name evidence="10" type="ORF">SINU_02810</name>
</gene>
<dbReference type="PANTHER" id="PTHR30033">
    <property type="entry name" value="FLAGELLAR HOOK-ASSOCIATED PROTEIN 1"/>
    <property type="match status" value="1"/>
</dbReference>
<keyword evidence="10" id="KW-0282">Flagellum</keyword>
<dbReference type="AlphaFoldDB" id="A0A0U1QRR6"/>
<dbReference type="Pfam" id="PF22638">
    <property type="entry name" value="FlgK_D1"/>
    <property type="match status" value="1"/>
</dbReference>
<sequence>MIPIFSSLNMMQRALQVTQSAIQTTGHNISNANTDGFSRQRVNLTTWLPYPGTGINAARGAGQIGTGVNDEAVVRIRDQFVDLQVRDNSNQNGYWSALGDAYSQMEDIMNEPTDSGLSTSLDGFWQSLQDLASNSGTSGTGTVVLQKGAAVADTLNYLAVSLGKVQDNLNQQITENVGLVNNYSEQINSLNQQINKQEANGFLANDLYDERDLLTDKLAQLVNIKVSKVKSDGNPSPLAEGRSTIELTDASGKSLGTLVNGGTLTHATLNASIENADSSQPKVAVTLDGEGVDGFFGKLQGLTDAYTKDYPSVLQSLDNMASKLAGAFNAVYEQTAGYDSEKGTFFLGTNDGTEAEAFTAKTIHVNENLSGTDITAANKNQPSGDNSGAQALADVIATNTYTIDSGGQTVTLKNYLQSLVGQIGVNAQSANQFTSNTQTMLDAAQNRRSSISGVSLDEELTNMIQFQHSYGAAAKVVTTLDTLLDTLINRMGG</sequence>
<dbReference type="GO" id="GO:0044780">
    <property type="term" value="P:bacterial-type flagellum assembly"/>
    <property type="evidence" value="ECO:0007669"/>
    <property type="project" value="InterPro"/>
</dbReference>
<dbReference type="Proteomes" id="UP000035553">
    <property type="component" value="Unassembled WGS sequence"/>
</dbReference>
<keyword evidence="6 7" id="KW-0975">Bacterial flagellum</keyword>
<evidence type="ECO:0000256" key="1">
    <source>
        <dbReference type="ARBA" id="ARBA00004365"/>
    </source>
</evidence>
<dbReference type="InterPro" id="IPR053927">
    <property type="entry name" value="FlgK_helical"/>
</dbReference>
<dbReference type="GO" id="GO:0005198">
    <property type="term" value="F:structural molecule activity"/>
    <property type="evidence" value="ECO:0007669"/>
    <property type="project" value="UniProtKB-UniRule"/>
</dbReference>
<dbReference type="NCBIfam" id="TIGR02492">
    <property type="entry name" value="flgK_ends"/>
    <property type="match status" value="1"/>
</dbReference>
<dbReference type="Pfam" id="PF06429">
    <property type="entry name" value="Flg_bbr_C"/>
    <property type="match status" value="1"/>
</dbReference>
<evidence type="ECO:0000256" key="3">
    <source>
        <dbReference type="ARBA" id="ARBA00009677"/>
    </source>
</evidence>
<dbReference type="GO" id="GO:0009424">
    <property type="term" value="C:bacterial-type flagellum hook"/>
    <property type="evidence" value="ECO:0007669"/>
    <property type="project" value="UniProtKB-UniRule"/>
</dbReference>
<dbReference type="PANTHER" id="PTHR30033:SF1">
    <property type="entry name" value="FLAGELLAR HOOK-ASSOCIATED PROTEIN 1"/>
    <property type="match status" value="1"/>
</dbReference>
<evidence type="ECO:0000259" key="9">
    <source>
        <dbReference type="Pfam" id="PF22638"/>
    </source>
</evidence>
<proteinExistence type="inferred from homology"/>
<evidence type="ECO:0000259" key="8">
    <source>
        <dbReference type="Pfam" id="PF06429"/>
    </source>
</evidence>
<evidence type="ECO:0000256" key="6">
    <source>
        <dbReference type="ARBA" id="ARBA00023143"/>
    </source>
</evidence>
<dbReference type="STRING" id="1069536.SINU_02810"/>
<dbReference type="OrthoDB" id="9802553at2"/>
<feature type="domain" description="Flagellar basal-body/hook protein C-terminal" evidence="8">
    <location>
        <begin position="450"/>
        <end position="489"/>
    </location>
</feature>
<evidence type="ECO:0000256" key="4">
    <source>
        <dbReference type="ARBA" id="ARBA00016244"/>
    </source>
</evidence>
<keyword evidence="11" id="KW-1185">Reference proteome</keyword>
<protein>
    <recommendedName>
        <fullName evidence="4 7">Flagellar hook-associated protein 1</fullName>
        <shortName evidence="7">HAP1</shortName>
    </recommendedName>
</protein>
<dbReference type="RefSeq" id="WP_010025276.1">
    <property type="nucleotide sequence ID" value="NZ_AFVQ02000038.1"/>
</dbReference>
<keyword evidence="10" id="KW-0966">Cell projection</keyword>
<keyword evidence="5 7" id="KW-0964">Secreted</keyword>
<comment type="caution">
    <text evidence="10">The sequence shown here is derived from an EMBL/GenBank/DDBJ whole genome shotgun (WGS) entry which is preliminary data.</text>
</comment>
<dbReference type="PRINTS" id="PR01005">
    <property type="entry name" value="FLGHOOKAP1"/>
</dbReference>
<organism evidence="10 11">
    <name type="scientific">Sporolactobacillus inulinus CASD</name>
    <dbReference type="NCBI Taxonomy" id="1069536"/>
    <lineage>
        <taxon>Bacteria</taxon>
        <taxon>Bacillati</taxon>
        <taxon>Bacillota</taxon>
        <taxon>Bacilli</taxon>
        <taxon>Bacillales</taxon>
        <taxon>Sporolactobacillaceae</taxon>
        <taxon>Sporolactobacillus</taxon>
    </lineage>
</organism>
<dbReference type="SUPFAM" id="SSF64518">
    <property type="entry name" value="Phase 1 flagellin"/>
    <property type="match status" value="1"/>
</dbReference>
<evidence type="ECO:0000256" key="7">
    <source>
        <dbReference type="RuleBase" id="RU362065"/>
    </source>
</evidence>
<evidence type="ECO:0000256" key="2">
    <source>
        <dbReference type="ARBA" id="ARBA00004613"/>
    </source>
</evidence>
<feature type="domain" description="Flagellar hook-associated protein FlgK helical" evidence="9">
    <location>
        <begin position="103"/>
        <end position="344"/>
    </location>
</feature>